<reference evidence="6" key="1">
    <citation type="submission" date="2021-01" db="EMBL/GenBank/DDBJ databases">
        <authorList>
            <person name="Corre E."/>
            <person name="Pelletier E."/>
            <person name="Niang G."/>
            <person name="Scheremetjew M."/>
            <person name="Finn R."/>
            <person name="Kale V."/>
            <person name="Holt S."/>
            <person name="Cochrane G."/>
            <person name="Meng A."/>
            <person name="Brown T."/>
            <person name="Cohen L."/>
        </authorList>
    </citation>
    <scope>NUCLEOTIDE SEQUENCE</scope>
    <source>
        <strain evidence="6">CCMP125</strain>
    </source>
</reference>
<feature type="compositionally biased region" description="Acidic residues" evidence="4">
    <location>
        <begin position="262"/>
        <end position="290"/>
    </location>
</feature>
<feature type="domain" description="DDT" evidence="5">
    <location>
        <begin position="22"/>
        <end position="94"/>
    </location>
</feature>
<keyword evidence="2" id="KW-0539">Nucleus</keyword>
<feature type="region of interest" description="Disordered" evidence="4">
    <location>
        <begin position="1206"/>
        <end position="1232"/>
    </location>
</feature>
<feature type="region of interest" description="Disordered" evidence="4">
    <location>
        <begin position="945"/>
        <end position="969"/>
    </location>
</feature>
<feature type="coiled-coil region" evidence="3">
    <location>
        <begin position="451"/>
        <end position="516"/>
    </location>
</feature>
<evidence type="ECO:0000256" key="4">
    <source>
        <dbReference type="SAM" id="MobiDB-lite"/>
    </source>
</evidence>
<keyword evidence="3" id="KW-0175">Coiled coil</keyword>
<comment type="subcellular location">
    <subcellularLocation>
        <location evidence="1">Nucleus</location>
    </subcellularLocation>
</comment>
<protein>
    <recommendedName>
        <fullName evidence="5">DDT domain-containing protein</fullName>
    </recommendedName>
</protein>
<dbReference type="GO" id="GO:0005634">
    <property type="term" value="C:nucleus"/>
    <property type="evidence" value="ECO:0007669"/>
    <property type="project" value="UniProtKB-SubCell"/>
</dbReference>
<sequence length="1232" mass="138244">MTRRVCAATRLCDVTGFPSVPQHCIADALMAWDFLCTFHRVLLLQPIDLPDFCAALAYNPPASYGSDDLAMAPPVFLVETHLGLLRLLLQDEVSKEWWFSVIETDAVTADTPEVLALPSIEDAVEDESKNSGAPVIKVDMALLLAQSEDGLRTTSWVKSLEDIGSKKGKTVRETIKAALKLTGNKWVIAYLRKALSLFRSPSGGPSSTRRAVQWLISRVKEARPDLSDATVKIDEVNEQRSKVVEQSMIQMESLPDSAPAVADEDAMSDQEEDESDEESDDDEEEEEEDERVGNGKAQVSDEEQPASSVPQKPAPTLVDLLLPNEKPNEKAVYMNPFTWAQMTGATTRRILHRRKRVLNEIDDNLRASKDEPPLTVPQRREREKQIAARVLGECHGQDGGDPDFVEAAIEHLCSGGQYLELTFAQRLCILRLLIEAAYDSRRIHDVVIGNYNQRASAMKALEQEKRKAKKDAKEKAAADEVAAREKLAAEAREKFLDDKREEIRKLNDVSHELSDEMVESLTDEDILEFDEDIKADYEALPTPESFTKNAVSKMVERMQEEAAFDTDALTVLTLDKVLERERLHLEEMEGQLVGFGGDEALMDESLDRETIKAIESLRKDIEKAKVQAERLPAAREKAVEQLRDGMEDGTIKVLRSAVTAAKKAKLSGPDDETGGIWALDLLRDAALELENAKQNKKLIDAQKDLVAKRNKCFIRTEPVGRDRFGNRFWKLDHEEEGSVWAEAEYSLKQEGEGEYEPPPGYAVVVKDGKSITVGAPDREEDFLHDGGDMDIDACRSLSRMEYHSTGFSSRLVQNHWGCHTSEESLRKVIKSLDGKSGREKDLKSSLKESLEKVDRQENEPEVPATGDEDNPVEASEAVESDTKSDGDEDAFAQAKKEYGQAKDVSIENLDELSSALARKVRVRIKVDGTKDNDIAKYESGTVNAWKTRPEQREIPREAHSDSDDDEMETERQTETVHVPLWRVGTELGNVVWLESLDLLESMSRFEKSQSTQSYFEHDAAFLGYRNTMGRFCGKASEASYASSPVNLAKLMVKKEAELYPKLKIRSYDEFWGGSKSGERAAWTNKMKDYAFDTETVKQGLLTLENAFFQITGEFDDYDLPVQDVPEGKVILEDTAMRELIELESDKNVVGIWNRPASRAVFIEIVSNAATTGLLALALELLSRNTTKYLKKHGLLNTRTQYAVEEDFASSSRRPRRKNAWQSSAADTEDWYE</sequence>
<feature type="region of interest" description="Disordered" evidence="4">
    <location>
        <begin position="836"/>
        <end position="888"/>
    </location>
</feature>
<evidence type="ECO:0000256" key="2">
    <source>
        <dbReference type="ARBA" id="ARBA00023242"/>
    </source>
</evidence>
<dbReference type="Pfam" id="PF15613">
    <property type="entry name" value="WSD"/>
    <property type="match status" value="1"/>
</dbReference>
<feature type="compositionally biased region" description="Basic and acidic residues" evidence="4">
    <location>
        <begin position="836"/>
        <end position="858"/>
    </location>
</feature>
<organism evidence="6">
    <name type="scientific">Entomoneis paludosa</name>
    <dbReference type="NCBI Taxonomy" id="265537"/>
    <lineage>
        <taxon>Eukaryota</taxon>
        <taxon>Sar</taxon>
        <taxon>Stramenopiles</taxon>
        <taxon>Ochrophyta</taxon>
        <taxon>Bacillariophyta</taxon>
        <taxon>Bacillariophyceae</taxon>
        <taxon>Bacillariophycidae</taxon>
        <taxon>Entomoneidaceae</taxon>
        <taxon>Entomoneis</taxon>
    </lineage>
</organism>
<dbReference type="PROSITE" id="PS50827">
    <property type="entry name" value="DDT"/>
    <property type="match status" value="1"/>
</dbReference>
<feature type="compositionally biased region" description="Basic and acidic residues" evidence="4">
    <location>
        <begin position="947"/>
        <end position="961"/>
    </location>
</feature>
<proteinExistence type="predicted"/>
<evidence type="ECO:0000256" key="1">
    <source>
        <dbReference type="ARBA" id="ARBA00004123"/>
    </source>
</evidence>
<gene>
    <name evidence="6" type="ORF">APAL1065_LOCUS11838</name>
</gene>
<dbReference type="InterPro" id="IPR018501">
    <property type="entry name" value="DDT_dom"/>
</dbReference>
<dbReference type="AlphaFoldDB" id="A0A7S2YBB6"/>
<evidence type="ECO:0000259" key="5">
    <source>
        <dbReference type="PROSITE" id="PS50827"/>
    </source>
</evidence>
<evidence type="ECO:0000256" key="3">
    <source>
        <dbReference type="SAM" id="Coils"/>
    </source>
</evidence>
<dbReference type="InterPro" id="IPR028941">
    <property type="entry name" value="WHIM2_dom"/>
</dbReference>
<dbReference type="SMART" id="SM00571">
    <property type="entry name" value="DDT"/>
    <property type="match status" value="1"/>
</dbReference>
<dbReference type="Pfam" id="PF02791">
    <property type="entry name" value="DDT"/>
    <property type="match status" value="1"/>
</dbReference>
<feature type="compositionally biased region" description="Acidic residues" evidence="4">
    <location>
        <begin position="866"/>
        <end position="879"/>
    </location>
</feature>
<dbReference type="PANTHER" id="PTHR15546">
    <property type="entry name" value="BROMODOMAIN ADJACENT TO ZINC FINGER DOMAIN, 2A"/>
    <property type="match status" value="1"/>
</dbReference>
<feature type="region of interest" description="Disordered" evidence="4">
    <location>
        <begin position="249"/>
        <end position="315"/>
    </location>
</feature>
<name>A0A7S2YBB6_9STRA</name>
<dbReference type="EMBL" id="HBHT01017723">
    <property type="protein sequence ID" value="CAD9965284.1"/>
    <property type="molecule type" value="Transcribed_RNA"/>
</dbReference>
<dbReference type="PANTHER" id="PTHR15546:SF2">
    <property type="entry name" value="DDT DOMAIN-CONTAINING PROTEIN DDB_G0282237"/>
    <property type="match status" value="1"/>
</dbReference>
<dbReference type="InterPro" id="IPR053271">
    <property type="entry name" value="DDT_domain"/>
</dbReference>
<accession>A0A7S2YBB6</accession>
<evidence type="ECO:0000313" key="6">
    <source>
        <dbReference type="EMBL" id="CAD9965284.1"/>
    </source>
</evidence>